<dbReference type="GO" id="GO:0005886">
    <property type="term" value="C:plasma membrane"/>
    <property type="evidence" value="ECO:0007669"/>
    <property type="project" value="TreeGrafter"/>
</dbReference>
<dbReference type="InterPro" id="IPR003661">
    <property type="entry name" value="HisK_dim/P_dom"/>
</dbReference>
<comment type="subcellular location">
    <subcellularLocation>
        <location evidence="2">Membrane</location>
    </subcellularLocation>
</comment>
<dbReference type="Pfam" id="PF00672">
    <property type="entry name" value="HAMP"/>
    <property type="match status" value="1"/>
</dbReference>
<dbReference type="Gene3D" id="1.10.287.130">
    <property type="match status" value="1"/>
</dbReference>
<keyword evidence="7" id="KW-0902">Two-component regulatory system</keyword>
<dbReference type="Pfam" id="PF00512">
    <property type="entry name" value="HisKA"/>
    <property type="match status" value="1"/>
</dbReference>
<comment type="caution">
    <text evidence="13">The sequence shown here is derived from an EMBL/GenBank/DDBJ whole genome shotgun (WGS) entry which is preliminary data.</text>
</comment>
<dbReference type="InterPro" id="IPR036097">
    <property type="entry name" value="HisK_dim/P_sf"/>
</dbReference>
<dbReference type="InterPro" id="IPR035965">
    <property type="entry name" value="PAS-like_dom_sf"/>
</dbReference>
<dbReference type="PROSITE" id="PS50109">
    <property type="entry name" value="HIS_KIN"/>
    <property type="match status" value="1"/>
</dbReference>
<evidence type="ECO:0000259" key="12">
    <source>
        <dbReference type="PROSITE" id="PS50885"/>
    </source>
</evidence>
<dbReference type="PROSITE" id="PS50885">
    <property type="entry name" value="HAMP"/>
    <property type="match status" value="1"/>
</dbReference>
<dbReference type="CDD" id="cd00082">
    <property type="entry name" value="HisKA"/>
    <property type="match status" value="1"/>
</dbReference>
<keyword evidence="8 9" id="KW-0472">Membrane</keyword>
<dbReference type="PRINTS" id="PR00344">
    <property type="entry name" value="BCTRLSENSOR"/>
</dbReference>
<evidence type="ECO:0000256" key="5">
    <source>
        <dbReference type="ARBA" id="ARBA00022679"/>
    </source>
</evidence>
<evidence type="ECO:0000256" key="7">
    <source>
        <dbReference type="ARBA" id="ARBA00023012"/>
    </source>
</evidence>
<accession>A0A9W6DDE3</accession>
<evidence type="ECO:0000256" key="3">
    <source>
        <dbReference type="ARBA" id="ARBA00012438"/>
    </source>
</evidence>
<dbReference type="GO" id="GO:0000155">
    <property type="term" value="F:phosphorelay sensor kinase activity"/>
    <property type="evidence" value="ECO:0007669"/>
    <property type="project" value="InterPro"/>
</dbReference>
<keyword evidence="14" id="KW-1185">Reference proteome</keyword>
<dbReference type="PANTHER" id="PTHR45453:SF1">
    <property type="entry name" value="PHOSPHATE REGULON SENSOR PROTEIN PHOR"/>
    <property type="match status" value="1"/>
</dbReference>
<dbReference type="SUPFAM" id="SSF55874">
    <property type="entry name" value="ATPase domain of HSP90 chaperone/DNA topoisomerase II/histidine kinase"/>
    <property type="match status" value="1"/>
</dbReference>
<dbReference type="EC" id="2.7.13.3" evidence="3"/>
<dbReference type="SMART" id="SM00388">
    <property type="entry name" value="HisKA"/>
    <property type="match status" value="1"/>
</dbReference>
<dbReference type="AlphaFoldDB" id="A0A9W6DDE3"/>
<proteinExistence type="predicted"/>
<evidence type="ECO:0000259" key="11">
    <source>
        <dbReference type="PROSITE" id="PS50112"/>
    </source>
</evidence>
<dbReference type="CDD" id="cd00075">
    <property type="entry name" value="HATPase"/>
    <property type="match status" value="1"/>
</dbReference>
<dbReference type="SUPFAM" id="SSF158472">
    <property type="entry name" value="HAMP domain-like"/>
    <property type="match status" value="1"/>
</dbReference>
<dbReference type="InterPro" id="IPR003594">
    <property type="entry name" value="HATPase_dom"/>
</dbReference>
<dbReference type="GO" id="GO:0016036">
    <property type="term" value="P:cellular response to phosphate starvation"/>
    <property type="evidence" value="ECO:0007669"/>
    <property type="project" value="TreeGrafter"/>
</dbReference>
<feature type="transmembrane region" description="Helical" evidence="9">
    <location>
        <begin position="12"/>
        <end position="31"/>
    </location>
</feature>
<dbReference type="InterPro" id="IPR003660">
    <property type="entry name" value="HAMP_dom"/>
</dbReference>
<feature type="domain" description="Histidine kinase" evidence="10">
    <location>
        <begin position="367"/>
        <end position="585"/>
    </location>
</feature>
<dbReference type="InterPro" id="IPR000014">
    <property type="entry name" value="PAS"/>
</dbReference>
<sequence>MIMKSLKWRMVTIYVLLVLIVMIACGTMIVMRISNNAYKEIETGLKKSISTSMEAIGENSTKEEAIRKWEDAIGGYRDSERKLYLLDTDGKVIFADKQGNKDAYLTPMVMAAIQDTSIQKFDKVYGRNKDDKKEYIGYASPIKVENEVVAVIYILAPSEQVKINLYSTVRIILLAILFAIVLSIVFGFMFSNFLTKPIIALSNKARDMSEGDLDNPIEVLSTDEIGELTKNFNIMATELNHNLTEISSEKNKLETVFAHMTDGILVFDTNGLLIHSNPATRKLIGLADKNSFIEIFGQYLDTTYERLLMNIKGGIRQHIIRIKEKYVNLCFAPYLDQNKNIMGSICVIQDITKHKKLEEMQKEFVANVSHELRTPLTTIKSYAETLLNGAVDDRQIALDFLNVINYESDRMTALVQDLLELSRLDNKQTKFSMQCINLSHIVESSISKFQIHAKKKQQEMVYNKTDNDYKIIGDANRIEQVIKNIISNAVKYSNEGDSITINVYEESSYVVVMIEDTGMGIPNEDLTRIFDRFYRVDKARSRAMGGTGLGLAIAKEIMDCHGGHINVTSEVGVGTCFYLYFPYEA</sequence>
<evidence type="ECO:0000256" key="2">
    <source>
        <dbReference type="ARBA" id="ARBA00004370"/>
    </source>
</evidence>
<evidence type="ECO:0000256" key="6">
    <source>
        <dbReference type="ARBA" id="ARBA00022777"/>
    </source>
</evidence>
<evidence type="ECO:0000313" key="13">
    <source>
        <dbReference type="EMBL" id="GKX28681.1"/>
    </source>
</evidence>
<reference evidence="13" key="1">
    <citation type="submission" date="2022-06" db="EMBL/GenBank/DDBJ databases">
        <title>Vallitalea longa sp. nov., an anaerobic bacterium isolated from marine sediment.</title>
        <authorList>
            <person name="Hirano S."/>
            <person name="Terahara T."/>
            <person name="Mori K."/>
            <person name="Hamada M."/>
            <person name="Matsumoto R."/>
            <person name="Kobayashi T."/>
        </authorList>
    </citation>
    <scope>NUCLEOTIDE SEQUENCE</scope>
    <source>
        <strain evidence="13">SH18-1</strain>
    </source>
</reference>
<keyword evidence="6 13" id="KW-0418">Kinase</keyword>
<evidence type="ECO:0000256" key="1">
    <source>
        <dbReference type="ARBA" id="ARBA00000085"/>
    </source>
</evidence>
<dbReference type="SMART" id="SM00304">
    <property type="entry name" value="HAMP"/>
    <property type="match status" value="1"/>
</dbReference>
<dbReference type="Proteomes" id="UP001144256">
    <property type="component" value="Unassembled WGS sequence"/>
</dbReference>
<evidence type="ECO:0000313" key="14">
    <source>
        <dbReference type="Proteomes" id="UP001144256"/>
    </source>
</evidence>
<dbReference type="InterPro" id="IPR013767">
    <property type="entry name" value="PAS_fold"/>
</dbReference>
<keyword evidence="4" id="KW-0597">Phosphoprotein</keyword>
<evidence type="ECO:0000256" key="9">
    <source>
        <dbReference type="SAM" id="Phobius"/>
    </source>
</evidence>
<keyword evidence="9" id="KW-1133">Transmembrane helix</keyword>
<dbReference type="PROSITE" id="PS51257">
    <property type="entry name" value="PROKAR_LIPOPROTEIN"/>
    <property type="match status" value="1"/>
</dbReference>
<dbReference type="Gene3D" id="1.10.8.500">
    <property type="entry name" value="HAMP domain in histidine kinase"/>
    <property type="match status" value="1"/>
</dbReference>
<dbReference type="Gene3D" id="3.30.450.20">
    <property type="entry name" value="PAS domain"/>
    <property type="match status" value="2"/>
</dbReference>
<dbReference type="GO" id="GO:0004721">
    <property type="term" value="F:phosphoprotein phosphatase activity"/>
    <property type="evidence" value="ECO:0007669"/>
    <property type="project" value="TreeGrafter"/>
</dbReference>
<dbReference type="CDD" id="cd00130">
    <property type="entry name" value="PAS"/>
    <property type="match status" value="1"/>
</dbReference>
<dbReference type="PANTHER" id="PTHR45453">
    <property type="entry name" value="PHOSPHATE REGULON SENSOR PROTEIN PHOR"/>
    <property type="match status" value="1"/>
</dbReference>
<dbReference type="Gene3D" id="3.30.565.10">
    <property type="entry name" value="Histidine kinase-like ATPase, C-terminal domain"/>
    <property type="match status" value="1"/>
</dbReference>
<name>A0A9W6DDE3_9FIRM</name>
<dbReference type="NCBIfam" id="TIGR00229">
    <property type="entry name" value="sensory_box"/>
    <property type="match status" value="1"/>
</dbReference>
<dbReference type="InterPro" id="IPR050351">
    <property type="entry name" value="BphY/WalK/GraS-like"/>
</dbReference>
<gene>
    <name evidence="13" type="primary">walK</name>
    <name evidence="13" type="ORF">SH1V18_11610</name>
</gene>
<dbReference type="EMBL" id="BRLB01000001">
    <property type="protein sequence ID" value="GKX28681.1"/>
    <property type="molecule type" value="Genomic_DNA"/>
</dbReference>
<comment type="catalytic activity">
    <reaction evidence="1">
        <text>ATP + protein L-histidine = ADP + protein N-phospho-L-histidine.</text>
        <dbReference type="EC" id="2.7.13.3"/>
    </reaction>
</comment>
<evidence type="ECO:0000259" key="10">
    <source>
        <dbReference type="PROSITE" id="PS50109"/>
    </source>
</evidence>
<organism evidence="13 14">
    <name type="scientific">Vallitalea longa</name>
    <dbReference type="NCBI Taxonomy" id="2936439"/>
    <lineage>
        <taxon>Bacteria</taxon>
        <taxon>Bacillati</taxon>
        <taxon>Bacillota</taxon>
        <taxon>Clostridia</taxon>
        <taxon>Lachnospirales</taxon>
        <taxon>Vallitaleaceae</taxon>
        <taxon>Vallitalea</taxon>
    </lineage>
</organism>
<dbReference type="InterPro" id="IPR036890">
    <property type="entry name" value="HATPase_C_sf"/>
</dbReference>
<dbReference type="InterPro" id="IPR004358">
    <property type="entry name" value="Sig_transdc_His_kin-like_C"/>
</dbReference>
<feature type="domain" description="PAS" evidence="11">
    <location>
        <begin position="249"/>
        <end position="286"/>
    </location>
</feature>
<dbReference type="GO" id="GO:0006355">
    <property type="term" value="P:regulation of DNA-templated transcription"/>
    <property type="evidence" value="ECO:0007669"/>
    <property type="project" value="InterPro"/>
</dbReference>
<dbReference type="SUPFAM" id="SSF47384">
    <property type="entry name" value="Homodimeric domain of signal transducing histidine kinase"/>
    <property type="match status" value="1"/>
</dbReference>
<feature type="domain" description="HAMP" evidence="12">
    <location>
        <begin position="192"/>
        <end position="244"/>
    </location>
</feature>
<dbReference type="FunFam" id="1.10.287.130:FF:000001">
    <property type="entry name" value="Two-component sensor histidine kinase"/>
    <property type="match status" value="1"/>
</dbReference>
<protein>
    <recommendedName>
        <fullName evidence="3">histidine kinase</fullName>
        <ecNumber evidence="3">2.7.13.3</ecNumber>
    </recommendedName>
</protein>
<evidence type="ECO:0000256" key="4">
    <source>
        <dbReference type="ARBA" id="ARBA00022553"/>
    </source>
</evidence>
<dbReference type="PROSITE" id="PS50112">
    <property type="entry name" value="PAS"/>
    <property type="match status" value="1"/>
</dbReference>
<evidence type="ECO:0000256" key="8">
    <source>
        <dbReference type="ARBA" id="ARBA00023136"/>
    </source>
</evidence>
<dbReference type="CDD" id="cd06225">
    <property type="entry name" value="HAMP"/>
    <property type="match status" value="1"/>
</dbReference>
<dbReference type="FunFam" id="3.30.565.10:FF:000006">
    <property type="entry name" value="Sensor histidine kinase WalK"/>
    <property type="match status" value="1"/>
</dbReference>
<dbReference type="Pfam" id="PF02518">
    <property type="entry name" value="HATPase_c"/>
    <property type="match status" value="1"/>
</dbReference>
<keyword evidence="5" id="KW-0808">Transferase</keyword>
<keyword evidence="9" id="KW-0812">Transmembrane</keyword>
<dbReference type="InterPro" id="IPR005467">
    <property type="entry name" value="His_kinase_dom"/>
</dbReference>
<dbReference type="Pfam" id="PF00989">
    <property type="entry name" value="PAS"/>
    <property type="match status" value="1"/>
</dbReference>
<feature type="transmembrane region" description="Helical" evidence="9">
    <location>
        <begin position="171"/>
        <end position="194"/>
    </location>
</feature>
<dbReference type="SUPFAM" id="SSF55785">
    <property type="entry name" value="PYP-like sensor domain (PAS domain)"/>
    <property type="match status" value="1"/>
</dbReference>
<dbReference type="SMART" id="SM00387">
    <property type="entry name" value="HATPase_c"/>
    <property type="match status" value="1"/>
</dbReference>